<dbReference type="EMBL" id="QMKO01002037">
    <property type="protein sequence ID" value="RTG85096.1"/>
    <property type="molecule type" value="Genomic_DNA"/>
</dbReference>
<name>A0A430QBS0_SCHBO</name>
<organism evidence="2 3">
    <name type="scientific">Schistosoma bovis</name>
    <name type="common">Blood fluke</name>
    <dbReference type="NCBI Taxonomy" id="6184"/>
    <lineage>
        <taxon>Eukaryota</taxon>
        <taxon>Metazoa</taxon>
        <taxon>Spiralia</taxon>
        <taxon>Lophotrochozoa</taxon>
        <taxon>Platyhelminthes</taxon>
        <taxon>Trematoda</taxon>
        <taxon>Digenea</taxon>
        <taxon>Strigeidida</taxon>
        <taxon>Schistosomatoidea</taxon>
        <taxon>Schistosomatidae</taxon>
        <taxon>Schistosoma</taxon>
    </lineage>
</organism>
<gene>
    <name evidence="2" type="ORF">DC041_0010047</name>
</gene>
<evidence type="ECO:0000256" key="1">
    <source>
        <dbReference type="SAM" id="Phobius"/>
    </source>
</evidence>
<reference evidence="2 3" key="1">
    <citation type="journal article" date="2019" name="PLoS Pathog.">
        <title>Genome sequence of the bovine parasite Schistosoma bovis Tanzania.</title>
        <authorList>
            <person name="Oey H."/>
            <person name="Zakrzewski M."/>
            <person name="Gobert G."/>
            <person name="Gravermann K."/>
            <person name="Stoye J."/>
            <person name="Jones M."/>
            <person name="Mcmanus D."/>
            <person name="Krause L."/>
        </authorList>
    </citation>
    <scope>NUCLEOTIDE SEQUENCE [LARGE SCALE GENOMIC DNA]</scope>
    <source>
        <strain evidence="2 3">TAN1997</strain>
    </source>
</reference>
<keyword evidence="1" id="KW-0812">Transmembrane</keyword>
<keyword evidence="1" id="KW-0472">Membrane</keyword>
<keyword evidence="3" id="KW-1185">Reference proteome</keyword>
<protein>
    <submittedName>
        <fullName evidence="2">Uncharacterized protein</fullName>
    </submittedName>
</protein>
<accession>A0A430QBS0</accession>
<dbReference type="AlphaFoldDB" id="A0A430QBS0"/>
<feature type="transmembrane region" description="Helical" evidence="1">
    <location>
        <begin position="6"/>
        <end position="31"/>
    </location>
</feature>
<evidence type="ECO:0000313" key="3">
    <source>
        <dbReference type="Proteomes" id="UP000290809"/>
    </source>
</evidence>
<evidence type="ECO:0000313" key="2">
    <source>
        <dbReference type="EMBL" id="RTG85096.1"/>
    </source>
</evidence>
<comment type="caution">
    <text evidence="2">The sequence shown here is derived from an EMBL/GenBank/DDBJ whole genome shotgun (WGS) entry which is preliminary data.</text>
</comment>
<proteinExistence type="predicted"/>
<dbReference type="Proteomes" id="UP000290809">
    <property type="component" value="Unassembled WGS sequence"/>
</dbReference>
<keyword evidence="1" id="KW-1133">Transmembrane helix</keyword>
<sequence length="41" mass="4837">MPLRLVVIHVYSQIVFWSLILHFNIQVLLLYNMELLLLGAI</sequence>